<reference evidence="6 7" key="1">
    <citation type="journal article" date="2021" name="Comput. Struct. Biotechnol. J.">
        <title>De novo genome assembly of the potent medicinal plant Rehmannia glutinosa using nanopore technology.</title>
        <authorList>
            <person name="Ma L."/>
            <person name="Dong C."/>
            <person name="Song C."/>
            <person name="Wang X."/>
            <person name="Zheng X."/>
            <person name="Niu Y."/>
            <person name="Chen S."/>
            <person name="Feng W."/>
        </authorList>
    </citation>
    <scope>NUCLEOTIDE SEQUENCE [LARGE SCALE GENOMIC DNA]</scope>
    <source>
        <strain evidence="6">DH-2019</strain>
    </source>
</reference>
<dbReference type="InterPro" id="IPR032799">
    <property type="entry name" value="TAXi_C"/>
</dbReference>
<feature type="domain" description="Peptidase A1" evidence="5">
    <location>
        <begin position="82"/>
        <end position="405"/>
    </location>
</feature>
<evidence type="ECO:0000313" key="7">
    <source>
        <dbReference type="Proteomes" id="UP001318860"/>
    </source>
</evidence>
<dbReference type="PANTHER" id="PTHR47967">
    <property type="entry name" value="OS07G0603500 PROTEIN-RELATED"/>
    <property type="match status" value="1"/>
</dbReference>
<feature type="signal peptide" evidence="4">
    <location>
        <begin position="1"/>
        <end position="19"/>
    </location>
</feature>
<dbReference type="InterPro" id="IPR051708">
    <property type="entry name" value="Plant_Aspart_Prot_A1"/>
</dbReference>
<keyword evidence="4" id="KW-0732">Signal</keyword>
<dbReference type="PROSITE" id="PS51767">
    <property type="entry name" value="PEPTIDASE_A1"/>
    <property type="match status" value="1"/>
</dbReference>
<keyword evidence="7" id="KW-1185">Reference proteome</keyword>
<feature type="chain" id="PRO_5046774326" description="Peptidase A1 domain-containing protein" evidence="4">
    <location>
        <begin position="20"/>
        <end position="414"/>
    </location>
</feature>
<keyword evidence="3" id="KW-0378">Hydrolase</keyword>
<comment type="caution">
    <text evidence="6">The sequence shown here is derived from an EMBL/GenBank/DDBJ whole genome shotgun (WGS) entry which is preliminary data.</text>
</comment>
<proteinExistence type="inferred from homology"/>
<evidence type="ECO:0000256" key="4">
    <source>
        <dbReference type="SAM" id="SignalP"/>
    </source>
</evidence>
<dbReference type="Proteomes" id="UP001318860">
    <property type="component" value="Unassembled WGS sequence"/>
</dbReference>
<dbReference type="InterPro" id="IPR021109">
    <property type="entry name" value="Peptidase_aspartic_dom_sf"/>
</dbReference>
<comment type="similarity">
    <text evidence="1">Belongs to the peptidase A1 family.</text>
</comment>
<dbReference type="InterPro" id="IPR033121">
    <property type="entry name" value="PEPTIDASE_A1"/>
</dbReference>
<evidence type="ECO:0000259" key="5">
    <source>
        <dbReference type="PROSITE" id="PS51767"/>
    </source>
</evidence>
<organism evidence="6 7">
    <name type="scientific">Rehmannia glutinosa</name>
    <name type="common">Chinese foxglove</name>
    <dbReference type="NCBI Taxonomy" id="99300"/>
    <lineage>
        <taxon>Eukaryota</taxon>
        <taxon>Viridiplantae</taxon>
        <taxon>Streptophyta</taxon>
        <taxon>Embryophyta</taxon>
        <taxon>Tracheophyta</taxon>
        <taxon>Spermatophyta</taxon>
        <taxon>Magnoliopsida</taxon>
        <taxon>eudicotyledons</taxon>
        <taxon>Gunneridae</taxon>
        <taxon>Pentapetalae</taxon>
        <taxon>asterids</taxon>
        <taxon>lamiids</taxon>
        <taxon>Lamiales</taxon>
        <taxon>Orobanchaceae</taxon>
        <taxon>Rehmannieae</taxon>
        <taxon>Rehmannia</taxon>
    </lineage>
</organism>
<evidence type="ECO:0000313" key="6">
    <source>
        <dbReference type="EMBL" id="KAK6132595.1"/>
    </source>
</evidence>
<dbReference type="InterPro" id="IPR032861">
    <property type="entry name" value="TAXi_N"/>
</dbReference>
<dbReference type="Pfam" id="PF14543">
    <property type="entry name" value="TAXi_N"/>
    <property type="match status" value="1"/>
</dbReference>
<dbReference type="PANTHER" id="PTHR47967:SF70">
    <property type="entry name" value="ASPARTIC PROTEINASE CDR1-LIKE"/>
    <property type="match status" value="1"/>
</dbReference>
<evidence type="ECO:0000256" key="2">
    <source>
        <dbReference type="ARBA" id="ARBA00022670"/>
    </source>
</evidence>
<protein>
    <recommendedName>
        <fullName evidence="5">Peptidase A1 domain-containing protein</fullName>
    </recommendedName>
</protein>
<gene>
    <name evidence="6" type="ORF">DH2020_033697</name>
</gene>
<evidence type="ECO:0000256" key="1">
    <source>
        <dbReference type="ARBA" id="ARBA00007447"/>
    </source>
</evidence>
<accession>A0ABR0VFK0</accession>
<keyword evidence="2" id="KW-0645">Protease</keyword>
<dbReference type="SUPFAM" id="SSF50630">
    <property type="entry name" value="Acid proteases"/>
    <property type="match status" value="1"/>
</dbReference>
<name>A0ABR0VFK0_REHGL</name>
<sequence>MFLHLLLAVFQAAASKSTGFTLKLIPWDSPDSPLYQPNLTQTQKIHIMAMSSKARAVSSTPKNETFYANTIQIPVKNKGLQYSVNIKIGNPGTEVTLLLDTGSGPIWTLCKQSKSHFNPKKSKTYKALPCEHPLCQRAKNLCRCIKGQCVCTLKYGLEGGEINQIDAILSSDSFTLPLKNNGSRTFTNMIFGCANQSPVFSGILGMNKLPVSLISQVRNNVQGLYSYCLYGGHSYLRFGNDIPRVGKDVKTTQILYPSHPTMFLGLTDISVAEKRLGISKALFSYEQGGFFIDTGAQFTVLKKQAYDRVIQAFANYYDGRLKRVNKKIHYLELCYKSNSSMKSYASMTFHLQGGADYVTSNLYAAPKTGIMCIGLVPGEVSILGAMQQWNTRFIFDMNMNVMKFVSEDCSKDRG</sequence>
<evidence type="ECO:0000256" key="3">
    <source>
        <dbReference type="ARBA" id="ARBA00022801"/>
    </source>
</evidence>
<dbReference type="Gene3D" id="2.40.70.10">
    <property type="entry name" value="Acid Proteases"/>
    <property type="match status" value="2"/>
</dbReference>
<dbReference type="EMBL" id="JABTTQ020001254">
    <property type="protein sequence ID" value="KAK6132595.1"/>
    <property type="molecule type" value="Genomic_DNA"/>
</dbReference>
<dbReference type="Pfam" id="PF14541">
    <property type="entry name" value="TAXi_C"/>
    <property type="match status" value="1"/>
</dbReference>